<feature type="domain" description="Peptidase M20 dimerisation" evidence="6">
    <location>
        <begin position="190"/>
        <end position="335"/>
    </location>
</feature>
<dbReference type="PANTHER" id="PTHR43808:SF8">
    <property type="entry name" value="PEPTIDASE M20 DIMERISATION DOMAIN-CONTAINING PROTEIN"/>
    <property type="match status" value="1"/>
</dbReference>
<comment type="cofactor">
    <cofactor evidence="1">
        <name>Zn(2+)</name>
        <dbReference type="ChEBI" id="CHEBI:29105"/>
    </cofactor>
</comment>
<comment type="caution">
    <text evidence="7">The sequence shown here is derived from an EMBL/GenBank/DDBJ whole genome shotgun (WGS) entry which is preliminary data.</text>
</comment>
<dbReference type="NCBIfam" id="NF005913">
    <property type="entry name" value="PRK07906.1"/>
    <property type="match status" value="1"/>
</dbReference>
<evidence type="ECO:0000256" key="4">
    <source>
        <dbReference type="ARBA" id="ARBA00022801"/>
    </source>
</evidence>
<dbReference type="GO" id="GO:0016787">
    <property type="term" value="F:hydrolase activity"/>
    <property type="evidence" value="ECO:0007669"/>
    <property type="project" value="UniProtKB-KW"/>
</dbReference>
<proteinExistence type="inferred from homology"/>
<dbReference type="InterPro" id="IPR036264">
    <property type="entry name" value="Bact_exopeptidase_dim_dom"/>
</dbReference>
<protein>
    <recommendedName>
        <fullName evidence="6">Peptidase M20 dimerisation domain-containing protein</fullName>
    </recommendedName>
</protein>
<accession>V4HCU7</accession>
<evidence type="ECO:0000256" key="1">
    <source>
        <dbReference type="ARBA" id="ARBA00001947"/>
    </source>
</evidence>
<dbReference type="Gene3D" id="1.10.150.900">
    <property type="match status" value="1"/>
</dbReference>
<dbReference type="SUPFAM" id="SSF55031">
    <property type="entry name" value="Bacterial exopeptidase dimerisation domain"/>
    <property type="match status" value="1"/>
</dbReference>
<dbReference type="InterPro" id="IPR002933">
    <property type="entry name" value="Peptidase_M20"/>
</dbReference>
<dbReference type="Proteomes" id="UP000017840">
    <property type="component" value="Unassembled WGS sequence"/>
</dbReference>
<dbReference type="EMBL" id="ASGZ01000040">
    <property type="protein sequence ID" value="ESP87868.1"/>
    <property type="molecule type" value="Genomic_DNA"/>
</dbReference>
<sequence length="441" mass="47563">MPTDPVHERPVDLLSDLVGFDTTNPPGDERACVEYVEDLLTDAGLETERLAADPDRPNLLARLPGGDEAPPLLLQGHVDVVPTEGQAWEHPPFSGVVEDGYVWGRGTLDMKSGVAMMLSAVLRAAAEGLEPAGDVLLLILVDEEAGGDLGAKYVVENHAETFADVEYAIGEFGGFPLRLAGSTFYPIQVAEKQVCWLRATFTGEGGHASDPQRDGPMHALGEVLTRLTERRLPVRVTPAAEAFVEALAEEADGAEADRLRALLDPERTDETLDAMGEEAARLDAMLHDTASPTVVEGGSKINVHPSEVTLRVDGRLLPGVTPDEFLAEVRDAVGDVDGVAFEVERHDESGSEVDLGMFDLLADVLEQQDPEAVPAPYLLTAATDARFFDRLGVQTYGFTPLDLPPEFDFMSLAHAANERVPVEAVEFGADATYRVLERYGE</sequence>
<evidence type="ECO:0000256" key="5">
    <source>
        <dbReference type="ARBA" id="ARBA00022833"/>
    </source>
</evidence>
<evidence type="ECO:0000256" key="2">
    <source>
        <dbReference type="ARBA" id="ARBA00006247"/>
    </source>
</evidence>
<dbReference type="Pfam" id="PF07687">
    <property type="entry name" value="M20_dimer"/>
    <property type="match status" value="1"/>
</dbReference>
<dbReference type="Gene3D" id="3.30.70.360">
    <property type="match status" value="1"/>
</dbReference>
<evidence type="ECO:0000313" key="7">
    <source>
        <dbReference type="EMBL" id="ESP87868.1"/>
    </source>
</evidence>
<comment type="similarity">
    <text evidence="2">Belongs to the peptidase M20A family.</text>
</comment>
<keyword evidence="3" id="KW-0479">Metal-binding</keyword>
<keyword evidence="4" id="KW-0378">Hydrolase</keyword>
<gene>
    <name evidence="7" type="ORF">K933_11936</name>
</gene>
<keyword evidence="5" id="KW-0862">Zinc</keyword>
<dbReference type="InterPro" id="IPR011650">
    <property type="entry name" value="Peptidase_M20_dimer"/>
</dbReference>
<evidence type="ECO:0000313" key="8">
    <source>
        <dbReference type="Proteomes" id="UP000017840"/>
    </source>
</evidence>
<dbReference type="eggNOG" id="arCOG01107">
    <property type="taxonomic scope" value="Archaea"/>
</dbReference>
<dbReference type="SUPFAM" id="SSF53187">
    <property type="entry name" value="Zn-dependent exopeptidases"/>
    <property type="match status" value="1"/>
</dbReference>
<evidence type="ECO:0000259" key="6">
    <source>
        <dbReference type="Pfam" id="PF07687"/>
    </source>
</evidence>
<dbReference type="InterPro" id="IPR050072">
    <property type="entry name" value="Peptidase_M20A"/>
</dbReference>
<dbReference type="STRING" id="1324957.K933_11936"/>
<dbReference type="RefSeq" id="WP_023394963.1">
    <property type="nucleotide sequence ID" value="NZ_ASGZ01000040.1"/>
</dbReference>
<dbReference type="Gene3D" id="3.40.630.10">
    <property type="entry name" value="Zn peptidases"/>
    <property type="match status" value="1"/>
</dbReference>
<dbReference type="GO" id="GO:0046872">
    <property type="term" value="F:metal ion binding"/>
    <property type="evidence" value="ECO:0007669"/>
    <property type="project" value="UniProtKB-KW"/>
</dbReference>
<organism evidence="7 8">
    <name type="scientific">Candidatus Halobonum tyrrellensis G22</name>
    <dbReference type="NCBI Taxonomy" id="1324957"/>
    <lineage>
        <taxon>Archaea</taxon>
        <taxon>Methanobacteriati</taxon>
        <taxon>Methanobacteriota</taxon>
        <taxon>Stenosarchaea group</taxon>
        <taxon>Halobacteria</taxon>
        <taxon>Halobacteriales</taxon>
        <taxon>Haloferacaceae</taxon>
        <taxon>Candidatus Halobonum</taxon>
    </lineage>
</organism>
<dbReference type="PANTHER" id="PTHR43808">
    <property type="entry name" value="ACETYLORNITHINE DEACETYLASE"/>
    <property type="match status" value="1"/>
</dbReference>
<dbReference type="AlphaFoldDB" id="V4HCU7"/>
<dbReference type="Pfam" id="PF01546">
    <property type="entry name" value="Peptidase_M20"/>
    <property type="match status" value="1"/>
</dbReference>
<name>V4HCU7_9EURY</name>
<keyword evidence="8" id="KW-1185">Reference proteome</keyword>
<reference evidence="7 8" key="1">
    <citation type="journal article" date="2013" name="Genome Announc.">
        <title>Draft Genome Sequence of 'Candidatus Halobonum tyrrellensis' Strain G22, Isolated from the Hypersaline Waters of Lake Tyrrell, Australia.</title>
        <authorList>
            <person name="Ugalde J.A."/>
            <person name="Narasingarao P."/>
            <person name="Kuo S."/>
            <person name="Podell S."/>
            <person name="Allen E.E."/>
        </authorList>
    </citation>
    <scope>NUCLEOTIDE SEQUENCE [LARGE SCALE GENOMIC DNA]</scope>
    <source>
        <strain evidence="7 8">G22</strain>
    </source>
</reference>
<dbReference type="OrthoDB" id="24854at2157"/>
<evidence type="ECO:0000256" key="3">
    <source>
        <dbReference type="ARBA" id="ARBA00022723"/>
    </source>
</evidence>